<dbReference type="Gene3D" id="3.40.50.300">
    <property type="entry name" value="P-loop containing nucleotide triphosphate hydrolases"/>
    <property type="match status" value="1"/>
</dbReference>
<organism evidence="5 6">
    <name type="scientific">Acanthopleuribacter pedis</name>
    <dbReference type="NCBI Taxonomy" id="442870"/>
    <lineage>
        <taxon>Bacteria</taxon>
        <taxon>Pseudomonadati</taxon>
        <taxon>Acidobacteriota</taxon>
        <taxon>Holophagae</taxon>
        <taxon>Acanthopleuribacterales</taxon>
        <taxon>Acanthopleuribacteraceae</taxon>
        <taxon>Acanthopleuribacter</taxon>
    </lineage>
</organism>
<sequence length="240" mass="26352">MSLLRVHQVSKRFGNQTAVDRLTFSVRAGQAYCLLGGNGAGKSTTVNLLLGFLRPDQGTLSFLDWDLWRDRAVARDHLFYLPDQVSLYPEFSALENLDYLTRLANKPSTAMAIREALDAVGLPRVAHGQPVGAYSKGMRQKVAIALARLKDAKLLLLDEPTSGLDPAAIKEFVALIADLKQGGAHVVMVTHDLQCAHLLADHIGILQAGVLVAERENRQLSLDDLEHLYFQSVLDQQESA</sequence>
<gene>
    <name evidence="5" type="ORF">J3U88_25845</name>
</gene>
<evidence type="ECO:0000313" key="6">
    <source>
        <dbReference type="Proteomes" id="UP000664417"/>
    </source>
</evidence>
<proteinExistence type="predicted"/>
<evidence type="ECO:0000256" key="1">
    <source>
        <dbReference type="ARBA" id="ARBA00022448"/>
    </source>
</evidence>
<dbReference type="PROSITE" id="PS50893">
    <property type="entry name" value="ABC_TRANSPORTER_2"/>
    <property type="match status" value="1"/>
</dbReference>
<dbReference type="GO" id="GO:0016887">
    <property type="term" value="F:ATP hydrolysis activity"/>
    <property type="evidence" value="ECO:0007669"/>
    <property type="project" value="InterPro"/>
</dbReference>
<keyword evidence="3 5" id="KW-0067">ATP-binding</keyword>
<dbReference type="AlphaFoldDB" id="A0A8J7QGL7"/>
<evidence type="ECO:0000259" key="4">
    <source>
        <dbReference type="PROSITE" id="PS50893"/>
    </source>
</evidence>
<dbReference type="SMART" id="SM00382">
    <property type="entry name" value="AAA"/>
    <property type="match status" value="1"/>
</dbReference>
<dbReference type="Proteomes" id="UP000664417">
    <property type="component" value="Unassembled WGS sequence"/>
</dbReference>
<feature type="domain" description="ABC transporter" evidence="4">
    <location>
        <begin position="4"/>
        <end position="233"/>
    </location>
</feature>
<dbReference type="RefSeq" id="WP_207861902.1">
    <property type="nucleotide sequence ID" value="NZ_JAFREP010000029.1"/>
</dbReference>
<evidence type="ECO:0000256" key="3">
    <source>
        <dbReference type="ARBA" id="ARBA00022840"/>
    </source>
</evidence>
<dbReference type="EMBL" id="JAFREP010000029">
    <property type="protein sequence ID" value="MBO1321930.1"/>
    <property type="molecule type" value="Genomic_DNA"/>
</dbReference>
<evidence type="ECO:0000313" key="5">
    <source>
        <dbReference type="EMBL" id="MBO1321930.1"/>
    </source>
</evidence>
<dbReference type="PANTHER" id="PTHR42939:SF1">
    <property type="entry name" value="ABC TRANSPORTER ATP-BINDING PROTEIN ALBC-RELATED"/>
    <property type="match status" value="1"/>
</dbReference>
<comment type="caution">
    <text evidence="5">The sequence shown here is derived from an EMBL/GenBank/DDBJ whole genome shotgun (WGS) entry which is preliminary data.</text>
</comment>
<dbReference type="GO" id="GO:0005524">
    <property type="term" value="F:ATP binding"/>
    <property type="evidence" value="ECO:0007669"/>
    <property type="project" value="UniProtKB-KW"/>
</dbReference>
<keyword evidence="6" id="KW-1185">Reference proteome</keyword>
<evidence type="ECO:0000256" key="2">
    <source>
        <dbReference type="ARBA" id="ARBA00022741"/>
    </source>
</evidence>
<dbReference type="InterPro" id="IPR003439">
    <property type="entry name" value="ABC_transporter-like_ATP-bd"/>
</dbReference>
<dbReference type="PANTHER" id="PTHR42939">
    <property type="entry name" value="ABC TRANSPORTER ATP-BINDING PROTEIN ALBC-RELATED"/>
    <property type="match status" value="1"/>
</dbReference>
<keyword evidence="1" id="KW-0813">Transport</keyword>
<protein>
    <submittedName>
        <fullName evidence="5">ABC transporter ATP-binding protein</fullName>
    </submittedName>
</protein>
<reference evidence="5" key="1">
    <citation type="submission" date="2021-03" db="EMBL/GenBank/DDBJ databases">
        <authorList>
            <person name="Wang G."/>
        </authorList>
    </citation>
    <scope>NUCLEOTIDE SEQUENCE</scope>
    <source>
        <strain evidence="5">KCTC 12899</strain>
    </source>
</reference>
<keyword evidence="2" id="KW-0547">Nucleotide-binding</keyword>
<dbReference type="SUPFAM" id="SSF52540">
    <property type="entry name" value="P-loop containing nucleoside triphosphate hydrolases"/>
    <property type="match status" value="1"/>
</dbReference>
<dbReference type="InterPro" id="IPR051782">
    <property type="entry name" value="ABC_Transporter_VariousFunc"/>
</dbReference>
<dbReference type="InterPro" id="IPR027417">
    <property type="entry name" value="P-loop_NTPase"/>
</dbReference>
<dbReference type="InterPro" id="IPR003593">
    <property type="entry name" value="AAA+_ATPase"/>
</dbReference>
<accession>A0A8J7QGL7</accession>
<dbReference type="Pfam" id="PF00005">
    <property type="entry name" value="ABC_tran"/>
    <property type="match status" value="1"/>
</dbReference>
<dbReference type="CDD" id="cd03230">
    <property type="entry name" value="ABC_DR_subfamily_A"/>
    <property type="match status" value="1"/>
</dbReference>
<name>A0A8J7QGL7_9BACT</name>